<dbReference type="PANTHER" id="PTHR11481:SF64">
    <property type="entry name" value="FC RECEPTOR-LIKE PROTEIN 4"/>
    <property type="match status" value="1"/>
</dbReference>
<dbReference type="Proteomes" id="UP000261640">
    <property type="component" value="Unplaced"/>
</dbReference>
<dbReference type="PANTHER" id="PTHR11481">
    <property type="entry name" value="IMMUNOGLOBULIN FC RECEPTOR"/>
    <property type="match status" value="1"/>
</dbReference>
<feature type="domain" description="Ig-like" evidence="4">
    <location>
        <begin position="296"/>
        <end position="461"/>
    </location>
</feature>
<dbReference type="AlphaFoldDB" id="A0A3Q3M0Y0"/>
<dbReference type="GO" id="GO:0004888">
    <property type="term" value="F:transmembrane signaling receptor activity"/>
    <property type="evidence" value="ECO:0007669"/>
    <property type="project" value="TreeGrafter"/>
</dbReference>
<accession>A0A3Q3M0Y0</accession>
<keyword evidence="3" id="KW-0472">Membrane</keyword>
<dbReference type="InterPro" id="IPR003599">
    <property type="entry name" value="Ig_sub"/>
</dbReference>
<dbReference type="GO" id="GO:0006955">
    <property type="term" value="P:immune response"/>
    <property type="evidence" value="ECO:0007669"/>
    <property type="project" value="TreeGrafter"/>
</dbReference>
<dbReference type="PROSITE" id="PS50835">
    <property type="entry name" value="IG_LIKE"/>
    <property type="match status" value="4"/>
</dbReference>
<dbReference type="InParanoid" id="A0A3Q3M0Y0"/>
<reference evidence="5" key="1">
    <citation type="submission" date="2025-08" db="UniProtKB">
        <authorList>
            <consortium name="Ensembl"/>
        </authorList>
    </citation>
    <scope>IDENTIFICATION</scope>
</reference>
<dbReference type="GeneTree" id="ENSGT00940000163711"/>
<dbReference type="InterPro" id="IPR013783">
    <property type="entry name" value="Ig-like_fold"/>
</dbReference>
<dbReference type="InterPro" id="IPR007110">
    <property type="entry name" value="Ig-like_dom"/>
</dbReference>
<name>A0A3Q3M0Y0_9TELE</name>
<proteinExistence type="predicted"/>
<keyword evidence="3" id="KW-0812">Transmembrane</keyword>
<dbReference type="SMART" id="SM00409">
    <property type="entry name" value="IG"/>
    <property type="match status" value="5"/>
</dbReference>
<keyword evidence="1" id="KW-0732">Signal</keyword>
<feature type="transmembrane region" description="Helical" evidence="3">
    <location>
        <begin position="469"/>
        <end position="493"/>
    </location>
</feature>
<evidence type="ECO:0000313" key="6">
    <source>
        <dbReference type="Proteomes" id="UP000261640"/>
    </source>
</evidence>
<dbReference type="InterPro" id="IPR036179">
    <property type="entry name" value="Ig-like_dom_sf"/>
</dbReference>
<dbReference type="SUPFAM" id="SSF48726">
    <property type="entry name" value="Immunoglobulin"/>
    <property type="match status" value="5"/>
</dbReference>
<dbReference type="InterPro" id="IPR050488">
    <property type="entry name" value="Ig_Fc_receptor"/>
</dbReference>
<keyword evidence="3" id="KW-1133">Transmembrane helix</keyword>
<reference evidence="5" key="2">
    <citation type="submission" date="2025-09" db="UniProtKB">
        <authorList>
            <consortium name="Ensembl"/>
        </authorList>
    </citation>
    <scope>IDENTIFICATION</scope>
</reference>
<evidence type="ECO:0000259" key="4">
    <source>
        <dbReference type="PROSITE" id="PS50835"/>
    </source>
</evidence>
<evidence type="ECO:0000256" key="2">
    <source>
        <dbReference type="ARBA" id="ARBA00023157"/>
    </source>
</evidence>
<dbReference type="Gene3D" id="2.60.40.10">
    <property type="entry name" value="Immunoglobulins"/>
    <property type="match status" value="5"/>
</dbReference>
<sequence>IITVLSKITGGQTATVTLQPNWPLIYRGETITVRCEIQGGGRTEWTYEWKADKLDRRPTHNEHRITAATESDSGKYSCRGRNDYLLTEWSEVVTLTVSVPNRAVVTLQPGWSQLFRGETVTLRCEIMDGANTEWEYEWKTTNSLKPPTQHDYKIQPVLSSANGEYRCKGRSKGSQSLTKWKNLFPPDQPKPVLTVSPSWLSPGASVTLNCEVEHPSAGWRFYWYKAVPKLSAGYVCRAGRGDPVFYTQYSELKLVWSAGQFVYFFILDYFCCSGLMLLSSCVYLTSSSCCLSDVDPAASLTVSPDRVQHFTSDSVSLSCEGNSAEWRVRRFPEDRSLSCPSKGRMTGSTCKISTSQSSAAVYWCESGSGEFSNSVNITVHDADIILVSPVRPVAEGDSVTLGCKLRKDKLVSSVFFYLNDKVIHNNSRGELSISAVSKSDEGFYKCQFSGQESPQSWMSVTVAVSGTSVFPVLLIVGLVCGFILIVLIVLCCYRQSRGKTFFL</sequence>
<evidence type="ECO:0000256" key="3">
    <source>
        <dbReference type="SAM" id="Phobius"/>
    </source>
</evidence>
<dbReference type="GO" id="GO:0009897">
    <property type="term" value="C:external side of plasma membrane"/>
    <property type="evidence" value="ECO:0007669"/>
    <property type="project" value="TreeGrafter"/>
</dbReference>
<dbReference type="SMART" id="SM00408">
    <property type="entry name" value="IGc2"/>
    <property type="match status" value="3"/>
</dbReference>
<protein>
    <recommendedName>
        <fullName evidence="4">Ig-like domain-containing protein</fullName>
    </recommendedName>
</protein>
<feature type="domain" description="Ig-like" evidence="4">
    <location>
        <begin position="189"/>
        <end position="225"/>
    </location>
</feature>
<dbReference type="GO" id="GO:0007166">
    <property type="term" value="P:cell surface receptor signaling pathway"/>
    <property type="evidence" value="ECO:0007669"/>
    <property type="project" value="TreeGrafter"/>
</dbReference>
<keyword evidence="2" id="KW-1015">Disulfide bond</keyword>
<evidence type="ECO:0000313" key="5">
    <source>
        <dbReference type="Ensembl" id="ENSMAMP00000020573.2"/>
    </source>
</evidence>
<dbReference type="STRING" id="205130.ENSMAMP00000020573"/>
<dbReference type="Pfam" id="PF13927">
    <property type="entry name" value="Ig_3"/>
    <property type="match status" value="2"/>
</dbReference>
<dbReference type="InterPro" id="IPR003598">
    <property type="entry name" value="Ig_sub2"/>
</dbReference>
<evidence type="ECO:0000256" key="1">
    <source>
        <dbReference type="ARBA" id="ARBA00022729"/>
    </source>
</evidence>
<keyword evidence="6" id="KW-1185">Reference proteome</keyword>
<feature type="domain" description="Ig-like" evidence="4">
    <location>
        <begin position="14"/>
        <end position="98"/>
    </location>
</feature>
<organism evidence="5 6">
    <name type="scientific">Mastacembelus armatus</name>
    <name type="common">zig-zag eel</name>
    <dbReference type="NCBI Taxonomy" id="205130"/>
    <lineage>
        <taxon>Eukaryota</taxon>
        <taxon>Metazoa</taxon>
        <taxon>Chordata</taxon>
        <taxon>Craniata</taxon>
        <taxon>Vertebrata</taxon>
        <taxon>Euteleostomi</taxon>
        <taxon>Actinopterygii</taxon>
        <taxon>Neopterygii</taxon>
        <taxon>Teleostei</taxon>
        <taxon>Neoteleostei</taxon>
        <taxon>Acanthomorphata</taxon>
        <taxon>Anabantaria</taxon>
        <taxon>Synbranchiformes</taxon>
        <taxon>Mastacembelidae</taxon>
        <taxon>Mastacembelus</taxon>
    </lineage>
</organism>
<feature type="domain" description="Ig-like" evidence="4">
    <location>
        <begin position="100"/>
        <end position="178"/>
    </location>
</feature>
<dbReference type="Ensembl" id="ENSMAMT00000021110.2">
    <property type="protein sequence ID" value="ENSMAMP00000020573.2"/>
    <property type="gene ID" value="ENSMAMG00000013844.2"/>
</dbReference>